<sequence length="996" mass="107336">MFANRAVEHPPDGVELNPMMARNDFSAKKALSLALLLSTLSVGNCDGDHNADEAMPSSNSTTIVPVTSSEGLSVYIDGSVVATERHVVDPWIRPPRGVPTQEAIGMPGDFDGYPRIVATPYDSVEFLMRPVARVGPNTQRHGVYVITDKTIVQDYLEGKTEHPCGEPVYTEELPCQVVEYEGLNATDCPSRATLFPLLEIFGGSGVIGYTTSELGDLADEYGVETESGSRVLAFDCPWIQGRNDEGSGRTSHCIGGMFQIVEVIAEEAVLADAISVSSEAKKGAHHLHLFALAAAAYSYRRIRVLVGVWENRVETRATKSGELIGCSTSNVLQGVIRIQLNKNHSSYTLDTLNPPSESEIKLEPYSSTLASSPGSSVLNRWNFLNASTSADCKMEVHVTDDNTIPQALLVVSFSLLDVEHPLLQLDYPLVVFLELVPVRIQQMYPPRVGPYVDRPLHLVPDLHELGVDVHVHHGRKTLHLREDVVVDVSYPALDVAHQVHDRAVRPRRRQRRDVVPPAVPAQFSEVRVHDDVERVVPHDGVRQRDEVRVVLAAVHLDEPRADRPVRARSGDDLDVGQAPTDAEGVQRLEGVLAHGSTDPVRVVDSAGRHEPGGMVHERRPVDGALVVPPERDGLPLAVPADDVDGVLGPARELLDEDPVVRLGPSRAEDLAALDFPEGRPDGREGPAEVDVVGRHAAERLDHGHGRSVPPAIFVAQAEPPRELLGLVGGPARPLPDRVQPRRRHRLVHEELVPPRRVPPVVPRRAQSQRLAEPLGVVESRVGLAASSSSGPAGIRPGRWSVLPRGLVEETRDEVRADVDHRRAVDGEGGLGDVPAVVRAEPVDDDDGLPDAAGPVRGRVPHRRRGGGDGAPLLAQLPHLAAVLVAAAAPRGEDAAPATRWAEWVGAAAVPASCRSRSGSAESAAGPPRAQDGAEARARGAEQQDRARERRGWSHGPCDPDVSTTYHHALPSLYSPCAAAAGTPPSLAAFFSLLLAF</sequence>
<dbReference type="Proteomes" id="UP000266841">
    <property type="component" value="Unassembled WGS sequence"/>
</dbReference>
<protein>
    <submittedName>
        <fullName evidence="2">Uncharacterized protein</fullName>
    </submittedName>
</protein>
<dbReference type="EMBL" id="AGNL01048317">
    <property type="protein sequence ID" value="EJK45700.1"/>
    <property type="molecule type" value="Genomic_DNA"/>
</dbReference>
<feature type="compositionally biased region" description="Basic and acidic residues" evidence="1">
    <location>
        <begin position="931"/>
        <end position="951"/>
    </location>
</feature>
<feature type="region of interest" description="Disordered" evidence="1">
    <location>
        <begin position="916"/>
        <end position="957"/>
    </location>
</feature>
<evidence type="ECO:0000313" key="3">
    <source>
        <dbReference type="Proteomes" id="UP000266841"/>
    </source>
</evidence>
<feature type="region of interest" description="Disordered" evidence="1">
    <location>
        <begin position="841"/>
        <end position="871"/>
    </location>
</feature>
<feature type="compositionally biased region" description="Low complexity" evidence="1">
    <location>
        <begin position="916"/>
        <end position="929"/>
    </location>
</feature>
<comment type="caution">
    <text evidence="2">The sequence shown here is derived from an EMBL/GenBank/DDBJ whole genome shotgun (WGS) entry which is preliminary data.</text>
</comment>
<organism evidence="2 3">
    <name type="scientific">Thalassiosira oceanica</name>
    <name type="common">Marine diatom</name>
    <dbReference type="NCBI Taxonomy" id="159749"/>
    <lineage>
        <taxon>Eukaryota</taxon>
        <taxon>Sar</taxon>
        <taxon>Stramenopiles</taxon>
        <taxon>Ochrophyta</taxon>
        <taxon>Bacillariophyta</taxon>
        <taxon>Coscinodiscophyceae</taxon>
        <taxon>Thalassiosirophycidae</taxon>
        <taxon>Thalassiosirales</taxon>
        <taxon>Thalassiosiraceae</taxon>
        <taxon>Thalassiosira</taxon>
    </lineage>
</organism>
<name>K0R1D1_THAOC</name>
<evidence type="ECO:0000256" key="1">
    <source>
        <dbReference type="SAM" id="MobiDB-lite"/>
    </source>
</evidence>
<keyword evidence="3" id="KW-1185">Reference proteome</keyword>
<dbReference type="AlphaFoldDB" id="K0R1D1"/>
<gene>
    <name evidence="2" type="ORF">THAOC_35672</name>
</gene>
<reference evidence="2 3" key="1">
    <citation type="journal article" date="2012" name="Genome Biol.">
        <title>Genome and low-iron response of an oceanic diatom adapted to chronic iron limitation.</title>
        <authorList>
            <person name="Lommer M."/>
            <person name="Specht M."/>
            <person name="Roy A.S."/>
            <person name="Kraemer L."/>
            <person name="Andreson R."/>
            <person name="Gutowska M.A."/>
            <person name="Wolf J."/>
            <person name="Bergner S.V."/>
            <person name="Schilhabel M.B."/>
            <person name="Klostermeier U.C."/>
            <person name="Beiko R.G."/>
            <person name="Rosenstiel P."/>
            <person name="Hippler M."/>
            <person name="Laroche J."/>
        </authorList>
    </citation>
    <scope>NUCLEOTIDE SEQUENCE [LARGE SCALE GENOMIC DNA]</scope>
    <source>
        <strain evidence="2 3">CCMP1005</strain>
    </source>
</reference>
<evidence type="ECO:0000313" key="2">
    <source>
        <dbReference type="EMBL" id="EJK45700.1"/>
    </source>
</evidence>
<accession>K0R1D1</accession>
<proteinExistence type="predicted"/>